<gene>
    <name evidence="1" type="ORF">NDI38_00100</name>
</gene>
<sequence>MSDRDCVKAQHFEASLQSIAETIRQVARDRQGDNLALLSLLRLLEGLHQEIRDSLFQDSLPDNRQALYSLLKDIEASGGWPYIHRMKLQSLLSNFQDTAVKDPASSFASFIPLAGDDETLL</sequence>
<comment type="caution">
    <text evidence="1">The sequence shown here is derived from an EMBL/GenBank/DDBJ whole genome shotgun (WGS) entry which is preliminary data.</text>
</comment>
<dbReference type="Proteomes" id="UP001476950">
    <property type="component" value="Unassembled WGS sequence"/>
</dbReference>
<evidence type="ECO:0000313" key="1">
    <source>
        <dbReference type="EMBL" id="MEP1056816.1"/>
    </source>
</evidence>
<reference evidence="1 2" key="1">
    <citation type="submission" date="2022-04" db="EMBL/GenBank/DDBJ databases">
        <title>Positive selection, recombination, and allopatry shape intraspecific diversity of widespread and dominant cyanobacteria.</title>
        <authorList>
            <person name="Wei J."/>
            <person name="Shu W."/>
            <person name="Hu C."/>
        </authorList>
    </citation>
    <scope>NUCLEOTIDE SEQUENCE [LARGE SCALE GENOMIC DNA]</scope>
    <source>
        <strain evidence="1 2">AS-A4</strain>
    </source>
</reference>
<protein>
    <submittedName>
        <fullName evidence="1">Uncharacterized protein</fullName>
    </submittedName>
</protein>
<name>A0ABV0KC55_9CYAN</name>
<keyword evidence="2" id="KW-1185">Reference proteome</keyword>
<dbReference type="EMBL" id="JAMPLM010000001">
    <property type="protein sequence ID" value="MEP1056816.1"/>
    <property type="molecule type" value="Genomic_DNA"/>
</dbReference>
<evidence type="ECO:0000313" key="2">
    <source>
        <dbReference type="Proteomes" id="UP001476950"/>
    </source>
</evidence>
<organism evidence="1 2">
    <name type="scientific">Stenomitos frigidus AS-A4</name>
    <dbReference type="NCBI Taxonomy" id="2933935"/>
    <lineage>
        <taxon>Bacteria</taxon>
        <taxon>Bacillati</taxon>
        <taxon>Cyanobacteriota</taxon>
        <taxon>Cyanophyceae</taxon>
        <taxon>Leptolyngbyales</taxon>
        <taxon>Leptolyngbyaceae</taxon>
        <taxon>Stenomitos</taxon>
    </lineage>
</organism>
<accession>A0ABV0KC55</accession>
<proteinExistence type="predicted"/>
<dbReference type="RefSeq" id="WP_190453106.1">
    <property type="nucleotide sequence ID" value="NZ_JAMPLM010000001.1"/>
</dbReference>